<gene>
    <name evidence="2" type="ORF">H8S00_10555</name>
</gene>
<name>A0ABR7F488_9FIRM</name>
<keyword evidence="1" id="KW-1133">Transmembrane helix</keyword>
<accession>A0ABR7F488</accession>
<keyword evidence="1" id="KW-0472">Membrane</keyword>
<dbReference type="Proteomes" id="UP000597877">
    <property type="component" value="Unassembled WGS sequence"/>
</dbReference>
<evidence type="ECO:0000313" key="2">
    <source>
        <dbReference type="EMBL" id="MBC5668426.1"/>
    </source>
</evidence>
<sequence>MKKKSIIRERVVSLFFILIFIAVCMGIGAGMAYINHESDPTDVAAGYFRAFVSSDFNKMYDYLTKEKEVYINKETYIEAMKQMRLQYTIDSYEILDPEKKNGQKLVRVKCIDDSKKENRYFEIYVDEIRKGMNIIPEYSVNCDSMIVKNFTVVINSGNQLKINGKTITKDNASVEEKDGKLTYKFKGILLGDYKVVATNKYYAVNSQVDLKKPDTTLDMTKKSYTASEEYSGKIKQSGDKVIKLFYKAARDKKPSYPNLIKCFPNNKKLKSKVKDLVTKTQDIIYPPDTKNIEDYKVSDFNINNLKNTITYNDKTKVYTLKYTYSYNYMASTKTTLYNSYVYTLSGKCKSEMTLNYTLKGDDISLTDIKLLNKNTKKE</sequence>
<reference evidence="2 3" key="1">
    <citation type="submission" date="2020-08" db="EMBL/GenBank/DDBJ databases">
        <title>Genome public.</title>
        <authorList>
            <person name="Liu C."/>
            <person name="Sun Q."/>
        </authorList>
    </citation>
    <scope>NUCLEOTIDE SEQUENCE [LARGE SCALE GENOMIC DNA]</scope>
    <source>
        <strain evidence="2 3">BX4</strain>
    </source>
</reference>
<dbReference type="EMBL" id="JACOOZ010000007">
    <property type="protein sequence ID" value="MBC5668426.1"/>
    <property type="molecule type" value="Genomic_DNA"/>
</dbReference>
<comment type="caution">
    <text evidence="2">The sequence shown here is derived from an EMBL/GenBank/DDBJ whole genome shotgun (WGS) entry which is preliminary data.</text>
</comment>
<keyword evidence="3" id="KW-1185">Reference proteome</keyword>
<feature type="transmembrane region" description="Helical" evidence="1">
    <location>
        <begin position="12"/>
        <end position="34"/>
    </location>
</feature>
<proteinExistence type="predicted"/>
<evidence type="ECO:0008006" key="4">
    <source>
        <dbReference type="Google" id="ProtNLM"/>
    </source>
</evidence>
<organism evidence="2 3">
    <name type="scientific">Eubacterium segne</name>
    <dbReference type="NCBI Taxonomy" id="2763045"/>
    <lineage>
        <taxon>Bacteria</taxon>
        <taxon>Bacillati</taxon>
        <taxon>Bacillota</taxon>
        <taxon>Clostridia</taxon>
        <taxon>Eubacteriales</taxon>
        <taxon>Eubacteriaceae</taxon>
        <taxon>Eubacterium</taxon>
    </lineage>
</organism>
<dbReference type="RefSeq" id="WP_021951802.1">
    <property type="nucleotide sequence ID" value="NZ_JACOOZ010000007.1"/>
</dbReference>
<protein>
    <recommendedName>
        <fullName evidence="4">NTF2-like N-terminal transpeptidase domain-containing protein</fullName>
    </recommendedName>
</protein>
<keyword evidence="1" id="KW-0812">Transmembrane</keyword>
<evidence type="ECO:0000256" key="1">
    <source>
        <dbReference type="SAM" id="Phobius"/>
    </source>
</evidence>
<evidence type="ECO:0000313" key="3">
    <source>
        <dbReference type="Proteomes" id="UP000597877"/>
    </source>
</evidence>